<reference evidence="1 2" key="1">
    <citation type="journal article" date="2013" name="Genome Announc.">
        <title>Genome Sequence of the Extreme Obligate Alkaliphile Bacillus marmarensis Strain DSM 21297.</title>
        <authorList>
            <person name="Wernick D.G."/>
            <person name="Choi K.Y."/>
            <person name="Tat C.A."/>
            <person name="Lafontaine Rivera J.G."/>
            <person name="Liao J.C."/>
        </authorList>
    </citation>
    <scope>NUCLEOTIDE SEQUENCE [LARGE SCALE GENOMIC DNA]</scope>
    <source>
        <strain evidence="1 2">DSM 21297</strain>
    </source>
</reference>
<comment type="caution">
    <text evidence="1">The sequence shown here is derived from an EMBL/GenBank/DDBJ whole genome shotgun (WGS) entry which is preliminary data.</text>
</comment>
<accession>U6SML7</accession>
<dbReference type="PATRIC" id="fig|1188261.3.peg.3248"/>
<sequence length="40" mass="4535">MDGFQYLFAFARINTDFAGLYDSLLEIVEELLESAAYLQG</sequence>
<proteinExistence type="predicted"/>
<organism evidence="1 2">
    <name type="scientific">Alkalihalophilus marmarensis DSM 21297</name>
    <dbReference type="NCBI Taxonomy" id="1188261"/>
    <lineage>
        <taxon>Bacteria</taxon>
        <taxon>Bacillati</taxon>
        <taxon>Bacillota</taxon>
        <taxon>Bacilli</taxon>
        <taxon>Bacillales</taxon>
        <taxon>Bacillaceae</taxon>
        <taxon>Alkalihalophilus</taxon>
    </lineage>
</organism>
<evidence type="ECO:0000313" key="1">
    <source>
        <dbReference type="EMBL" id="ERN51861.1"/>
    </source>
</evidence>
<protein>
    <submittedName>
        <fullName evidence="1">Uncharacterized protein</fullName>
    </submittedName>
</protein>
<dbReference type="Proteomes" id="UP000017170">
    <property type="component" value="Unassembled WGS sequence"/>
</dbReference>
<name>U6SML7_9BACI</name>
<gene>
    <name evidence="1" type="ORF">A33I_18795</name>
</gene>
<keyword evidence="2" id="KW-1185">Reference proteome</keyword>
<dbReference type="AlphaFoldDB" id="U6SML7"/>
<dbReference type="EMBL" id="ATAE01000042">
    <property type="protein sequence ID" value="ERN51861.1"/>
    <property type="molecule type" value="Genomic_DNA"/>
</dbReference>
<evidence type="ECO:0000313" key="2">
    <source>
        <dbReference type="Proteomes" id="UP000017170"/>
    </source>
</evidence>